<evidence type="ECO:0000313" key="4">
    <source>
        <dbReference type="EMBL" id="CAE6473400.1"/>
    </source>
</evidence>
<dbReference type="InterPro" id="IPR013087">
    <property type="entry name" value="Znf_C2H2_type"/>
</dbReference>
<proteinExistence type="predicted"/>
<protein>
    <recommendedName>
        <fullName evidence="3">C2H2-type domain-containing protein</fullName>
    </recommendedName>
</protein>
<dbReference type="GO" id="GO:0008270">
    <property type="term" value="F:zinc ion binding"/>
    <property type="evidence" value="ECO:0007669"/>
    <property type="project" value="UniProtKB-KW"/>
</dbReference>
<keyword evidence="1" id="KW-0479">Metal-binding</keyword>
<evidence type="ECO:0000256" key="2">
    <source>
        <dbReference type="SAM" id="MobiDB-lite"/>
    </source>
</evidence>
<dbReference type="SMART" id="SM00355">
    <property type="entry name" value="ZnF_C2H2"/>
    <property type="match status" value="1"/>
</dbReference>
<feature type="compositionally biased region" description="Polar residues" evidence="2">
    <location>
        <begin position="618"/>
        <end position="632"/>
    </location>
</feature>
<dbReference type="PROSITE" id="PS50157">
    <property type="entry name" value="ZINC_FINGER_C2H2_2"/>
    <property type="match status" value="1"/>
</dbReference>
<dbReference type="Gene3D" id="3.30.160.60">
    <property type="entry name" value="Classic Zinc Finger"/>
    <property type="match status" value="1"/>
</dbReference>
<dbReference type="EMBL" id="CAJMWT010003516">
    <property type="protein sequence ID" value="CAE6473400.1"/>
    <property type="molecule type" value="Genomic_DNA"/>
</dbReference>
<evidence type="ECO:0000313" key="5">
    <source>
        <dbReference type="Proteomes" id="UP000663843"/>
    </source>
</evidence>
<comment type="caution">
    <text evidence="4">The sequence shown here is derived from an EMBL/GenBank/DDBJ whole genome shotgun (WGS) entry which is preliminary data.</text>
</comment>
<dbReference type="AlphaFoldDB" id="A0A8H3C454"/>
<feature type="region of interest" description="Disordered" evidence="2">
    <location>
        <begin position="617"/>
        <end position="639"/>
    </location>
</feature>
<reference evidence="4" key="1">
    <citation type="submission" date="2021-01" db="EMBL/GenBank/DDBJ databases">
        <authorList>
            <person name="Kaushik A."/>
        </authorList>
    </citation>
    <scope>NUCLEOTIDE SEQUENCE</scope>
    <source>
        <strain evidence="4">AG2-2IIIB</strain>
    </source>
</reference>
<feature type="region of interest" description="Disordered" evidence="2">
    <location>
        <begin position="271"/>
        <end position="294"/>
    </location>
</feature>
<accession>A0A8H3C454</accession>
<organism evidence="4 5">
    <name type="scientific">Rhizoctonia solani</name>
    <dbReference type="NCBI Taxonomy" id="456999"/>
    <lineage>
        <taxon>Eukaryota</taxon>
        <taxon>Fungi</taxon>
        <taxon>Dikarya</taxon>
        <taxon>Basidiomycota</taxon>
        <taxon>Agaricomycotina</taxon>
        <taxon>Agaricomycetes</taxon>
        <taxon>Cantharellales</taxon>
        <taxon>Ceratobasidiaceae</taxon>
        <taxon>Rhizoctonia</taxon>
    </lineage>
</organism>
<feature type="region of interest" description="Disordered" evidence="2">
    <location>
        <begin position="584"/>
        <end position="603"/>
    </location>
</feature>
<name>A0A8H3C454_9AGAM</name>
<keyword evidence="1" id="KW-0862">Zinc</keyword>
<evidence type="ECO:0000259" key="3">
    <source>
        <dbReference type="PROSITE" id="PS50157"/>
    </source>
</evidence>
<gene>
    <name evidence="4" type="ORF">RDB_LOCUS109399</name>
</gene>
<dbReference type="Proteomes" id="UP000663843">
    <property type="component" value="Unassembled WGS sequence"/>
</dbReference>
<sequence length="674" mass="73175">MTKLSRPGIEWTMQCVKVPVGGPPGLPKALFPSVLPDHLLPERVNSRSQLPINELPSEILLSKEFSKAHLIEHSSLPQEQESVPMLSSPVSIQAPLHDLSPLVQALKGPPPIVPDSPLDQVVTLSQINHPDVLIRNFRPGQKISDLNRHGIRGSQNTPSIGPPPVNLLCACLNRSPRVISSGSGSHESREFQPSIQEDGHNRTLSVFPEEFVGKANVTLNKQCEARCILVGFLPIIDHSQEHPTVKSEEQGEGLISELPMQTKIFEPWDTGEKVKQDDEHSRGAGASGKSTKKCHTEKYRLKSLRLIGAKYTKPQPRTGPNLHEHQSWCHPKLSIFPGVKGHSNDFNQELRGPGGSLNPFDSSGVNGPGGHGSENKEIPWPGQGKDSEMLPNLGLISDLVLELELSDEVETVIDSDVLQPYPPGGSNSFIREPPDTPMPPVPLPVIPLFHDCSSTWDTGFVAGCRFTTGQSGGPPLQSRENEAQWNAGFVAGCLFTAQIPGMLMFQPHSCGPDWNAGFVAGCTFASKGPQAPKYSVAQPQSDPTDLITPVGHMPTASQASNTTQTVQLTDSLCKLIPSSTSQDLGVQPANVLPRDKHSPTAAQATVDSERLNVVGSGLSLQSPEGTPKTTLQHGRDKKRHKCSVCDKEFPKKYRLEDHMHQHRDQAKGTSHSIL</sequence>
<dbReference type="SUPFAM" id="SSF57667">
    <property type="entry name" value="beta-beta-alpha zinc fingers"/>
    <property type="match status" value="1"/>
</dbReference>
<feature type="region of interest" description="Disordered" evidence="2">
    <location>
        <begin position="354"/>
        <end position="377"/>
    </location>
</feature>
<dbReference type="PROSITE" id="PS00028">
    <property type="entry name" value="ZINC_FINGER_C2H2_1"/>
    <property type="match status" value="1"/>
</dbReference>
<evidence type="ECO:0000256" key="1">
    <source>
        <dbReference type="PROSITE-ProRule" id="PRU00042"/>
    </source>
</evidence>
<feature type="compositionally biased region" description="Basic and acidic residues" evidence="2">
    <location>
        <begin position="271"/>
        <end position="282"/>
    </location>
</feature>
<feature type="domain" description="C2H2-type" evidence="3">
    <location>
        <begin position="640"/>
        <end position="667"/>
    </location>
</feature>
<dbReference type="InterPro" id="IPR036236">
    <property type="entry name" value="Znf_C2H2_sf"/>
</dbReference>
<keyword evidence="1" id="KW-0863">Zinc-finger</keyword>